<keyword evidence="2" id="KW-0732">Signal</keyword>
<reference evidence="3" key="1">
    <citation type="submission" date="2020-02" db="EMBL/GenBank/DDBJ databases">
        <authorList>
            <person name="Meier V. D."/>
        </authorList>
    </citation>
    <scope>NUCLEOTIDE SEQUENCE</scope>
    <source>
        <strain evidence="3">AVDCRST_MAG11</strain>
    </source>
</reference>
<gene>
    <name evidence="3" type="ORF">AVDCRST_MAG11-1937</name>
</gene>
<organism evidence="3">
    <name type="scientific">uncultured Gemmatimonadaceae bacterium</name>
    <dbReference type="NCBI Taxonomy" id="246130"/>
    <lineage>
        <taxon>Bacteria</taxon>
        <taxon>Pseudomonadati</taxon>
        <taxon>Gemmatimonadota</taxon>
        <taxon>Gemmatimonadia</taxon>
        <taxon>Gemmatimonadales</taxon>
        <taxon>Gemmatimonadaceae</taxon>
        <taxon>environmental samples</taxon>
    </lineage>
</organism>
<evidence type="ECO:0000256" key="1">
    <source>
        <dbReference type="SAM" id="MobiDB-lite"/>
    </source>
</evidence>
<name>A0A6J4L0S8_9BACT</name>
<accession>A0A6J4L0S8</accession>
<feature type="compositionally biased region" description="Polar residues" evidence="1">
    <location>
        <begin position="39"/>
        <end position="53"/>
    </location>
</feature>
<evidence type="ECO:0000313" key="3">
    <source>
        <dbReference type="EMBL" id="CAA9319727.1"/>
    </source>
</evidence>
<feature type="chain" id="PRO_5026994858" evidence="2">
    <location>
        <begin position="24"/>
        <end position="194"/>
    </location>
</feature>
<dbReference type="InterPro" id="IPR010916">
    <property type="entry name" value="TonB_box_CS"/>
</dbReference>
<dbReference type="AlphaFoldDB" id="A0A6J4L0S8"/>
<protein>
    <submittedName>
        <fullName evidence="3">Uncharacterized protein</fullName>
    </submittedName>
</protein>
<sequence>MHPAVPPRALAAALLAAALTACAGNADKEAPLRADTGTSVAGQANAPVSTPQANPVVPGADRPNATAAVSDPVTLAEVDTVIVTASRGLTAIPVTIAVPLIQRLEDRLDATNVEPLDQIASELEELREELGKTPVDGRRVGTILLDLGNRTSAVGGNAQIAGAAAPKLTQLGELLVGAGRQLGGTIAGRPAAPK</sequence>
<evidence type="ECO:0000256" key="2">
    <source>
        <dbReference type="SAM" id="SignalP"/>
    </source>
</evidence>
<dbReference type="PROSITE" id="PS00430">
    <property type="entry name" value="TONB_DEPENDENT_REC_1"/>
    <property type="match status" value="1"/>
</dbReference>
<proteinExistence type="predicted"/>
<dbReference type="EMBL" id="CADCTU010000455">
    <property type="protein sequence ID" value="CAA9319727.1"/>
    <property type="molecule type" value="Genomic_DNA"/>
</dbReference>
<feature type="signal peptide" evidence="2">
    <location>
        <begin position="1"/>
        <end position="23"/>
    </location>
</feature>
<feature type="region of interest" description="Disordered" evidence="1">
    <location>
        <begin position="39"/>
        <end position="65"/>
    </location>
</feature>